<evidence type="ECO:0000313" key="1">
    <source>
        <dbReference type="EMBL" id="GAH33760.1"/>
    </source>
</evidence>
<comment type="caution">
    <text evidence="1">The sequence shown here is derived from an EMBL/GenBank/DDBJ whole genome shotgun (WGS) entry which is preliminary data.</text>
</comment>
<feature type="non-terminal residue" evidence="1">
    <location>
        <position position="1"/>
    </location>
</feature>
<accession>X1FML0</accession>
<dbReference type="AlphaFoldDB" id="X1FML0"/>
<feature type="non-terminal residue" evidence="1">
    <location>
        <position position="151"/>
    </location>
</feature>
<protein>
    <submittedName>
        <fullName evidence="1">Uncharacterized protein</fullName>
    </submittedName>
</protein>
<sequence>HSTCADPLALTLPLLELTHGDAWGGPTPPGSAAPLRFIVVFRHGGTATNVHRYKINTPGEKLDGTGSEQGTSLWAPKSAGEALVLGPIHSILESHKDKLLVLTGVDNAAGVIQSPYDGEHGWANRTILTSAKAVESPDGKGGTSILAQGPS</sequence>
<reference evidence="1" key="1">
    <citation type="journal article" date="2014" name="Front. Microbiol.">
        <title>High frequency of phylogenetically diverse reductive dehalogenase-homologous genes in deep subseafloor sedimentary metagenomes.</title>
        <authorList>
            <person name="Kawai M."/>
            <person name="Futagami T."/>
            <person name="Toyoda A."/>
            <person name="Takaki Y."/>
            <person name="Nishi S."/>
            <person name="Hori S."/>
            <person name="Arai W."/>
            <person name="Tsubouchi T."/>
            <person name="Morono Y."/>
            <person name="Uchiyama I."/>
            <person name="Ito T."/>
            <person name="Fujiyama A."/>
            <person name="Inagaki F."/>
            <person name="Takami H."/>
        </authorList>
    </citation>
    <scope>NUCLEOTIDE SEQUENCE</scope>
    <source>
        <strain evidence="1">Expedition CK06-06</strain>
    </source>
</reference>
<name>X1FML0_9ZZZZ</name>
<gene>
    <name evidence="1" type="ORF">S03H2_25575</name>
</gene>
<dbReference type="EMBL" id="BARU01014522">
    <property type="protein sequence ID" value="GAH33760.1"/>
    <property type="molecule type" value="Genomic_DNA"/>
</dbReference>
<organism evidence="1">
    <name type="scientific">marine sediment metagenome</name>
    <dbReference type="NCBI Taxonomy" id="412755"/>
    <lineage>
        <taxon>unclassified sequences</taxon>
        <taxon>metagenomes</taxon>
        <taxon>ecological metagenomes</taxon>
    </lineage>
</organism>
<proteinExistence type="predicted"/>